<accession>A0A9D4YZQ8</accession>
<dbReference type="InterPro" id="IPR036855">
    <property type="entry name" value="Znf_CCCH_sf"/>
</dbReference>
<dbReference type="EMBL" id="SIDB01000002">
    <property type="protein sequence ID" value="KAI3435824.1"/>
    <property type="molecule type" value="Genomic_DNA"/>
</dbReference>
<organism evidence="8 9">
    <name type="scientific">Chlorella vulgaris</name>
    <name type="common">Green alga</name>
    <dbReference type="NCBI Taxonomy" id="3077"/>
    <lineage>
        <taxon>Eukaryota</taxon>
        <taxon>Viridiplantae</taxon>
        <taxon>Chlorophyta</taxon>
        <taxon>core chlorophytes</taxon>
        <taxon>Trebouxiophyceae</taxon>
        <taxon>Chlorellales</taxon>
        <taxon>Chlorellaceae</taxon>
        <taxon>Chlorella clade</taxon>
        <taxon>Chlorella</taxon>
    </lineage>
</organism>
<dbReference type="GO" id="GO:0008270">
    <property type="term" value="F:zinc ion binding"/>
    <property type="evidence" value="ECO:0007669"/>
    <property type="project" value="UniProtKB-KW"/>
</dbReference>
<dbReference type="PROSITE" id="PS50103">
    <property type="entry name" value="ZF_C3H1"/>
    <property type="match status" value="2"/>
</dbReference>
<dbReference type="GO" id="GO:0003729">
    <property type="term" value="F:mRNA binding"/>
    <property type="evidence" value="ECO:0007669"/>
    <property type="project" value="InterPro"/>
</dbReference>
<dbReference type="Gene3D" id="4.10.1000.10">
    <property type="entry name" value="Zinc finger, CCCH-type"/>
    <property type="match status" value="2"/>
</dbReference>
<keyword evidence="4 5" id="KW-0862">Zinc</keyword>
<comment type="caution">
    <text evidence="8">The sequence shown here is derived from an EMBL/GenBank/DDBJ whole genome shotgun (WGS) entry which is preliminary data.</text>
</comment>
<feature type="compositionally biased region" description="Low complexity" evidence="6">
    <location>
        <begin position="246"/>
        <end position="255"/>
    </location>
</feature>
<dbReference type="SMART" id="SM00356">
    <property type="entry name" value="ZnF_C3H1"/>
    <property type="match status" value="2"/>
</dbReference>
<dbReference type="GO" id="GO:0051252">
    <property type="term" value="P:regulation of RNA metabolic process"/>
    <property type="evidence" value="ECO:0007669"/>
    <property type="project" value="UniProtKB-ARBA"/>
</dbReference>
<evidence type="ECO:0000313" key="9">
    <source>
        <dbReference type="Proteomes" id="UP001055712"/>
    </source>
</evidence>
<keyword evidence="3 5" id="KW-0863">Zinc-finger</keyword>
<evidence type="ECO:0000313" key="8">
    <source>
        <dbReference type="EMBL" id="KAI3435824.1"/>
    </source>
</evidence>
<dbReference type="PANTHER" id="PTHR12547">
    <property type="entry name" value="CCCH ZINC FINGER/TIS11-RELATED"/>
    <property type="match status" value="1"/>
</dbReference>
<dbReference type="Pfam" id="PF00642">
    <property type="entry name" value="zf-CCCH"/>
    <property type="match status" value="2"/>
</dbReference>
<evidence type="ECO:0000256" key="3">
    <source>
        <dbReference type="ARBA" id="ARBA00022771"/>
    </source>
</evidence>
<reference evidence="8" key="1">
    <citation type="journal article" date="2019" name="Plant J.">
        <title>Chlorella vulgaris genome assembly and annotation reveals the molecular basis for metabolic acclimation to high light conditions.</title>
        <authorList>
            <person name="Cecchin M."/>
            <person name="Marcolungo L."/>
            <person name="Rossato M."/>
            <person name="Girolomoni L."/>
            <person name="Cosentino E."/>
            <person name="Cuine S."/>
            <person name="Li-Beisson Y."/>
            <person name="Delledonne M."/>
            <person name="Ballottari M."/>
        </authorList>
    </citation>
    <scope>NUCLEOTIDE SEQUENCE</scope>
    <source>
        <strain evidence="8">211/11P</strain>
    </source>
</reference>
<feature type="domain" description="C3H1-type" evidence="7">
    <location>
        <begin position="68"/>
        <end position="95"/>
    </location>
</feature>
<dbReference type="InterPro" id="IPR000571">
    <property type="entry name" value="Znf_CCCH"/>
</dbReference>
<keyword evidence="1 5" id="KW-0479">Metal-binding</keyword>
<evidence type="ECO:0000256" key="6">
    <source>
        <dbReference type="SAM" id="MobiDB-lite"/>
    </source>
</evidence>
<feature type="region of interest" description="Disordered" evidence="6">
    <location>
        <begin position="351"/>
        <end position="376"/>
    </location>
</feature>
<feature type="compositionally biased region" description="Low complexity" evidence="6">
    <location>
        <begin position="111"/>
        <end position="121"/>
    </location>
</feature>
<dbReference type="GO" id="GO:0010468">
    <property type="term" value="P:regulation of gene expression"/>
    <property type="evidence" value="ECO:0007669"/>
    <property type="project" value="UniProtKB-ARBA"/>
</dbReference>
<gene>
    <name evidence="8" type="ORF">D9Q98_001882</name>
</gene>
<feature type="compositionally biased region" description="Low complexity" evidence="6">
    <location>
        <begin position="366"/>
        <end position="376"/>
    </location>
</feature>
<feature type="zinc finger region" description="C3H1-type" evidence="5">
    <location>
        <begin position="68"/>
        <end position="95"/>
    </location>
</feature>
<dbReference type="FunFam" id="4.10.1000.10:FF:000003">
    <property type="entry name" value="Zinc finger CCCH domain-containing protein"/>
    <property type="match status" value="1"/>
</dbReference>
<evidence type="ECO:0000256" key="1">
    <source>
        <dbReference type="ARBA" id="ARBA00022723"/>
    </source>
</evidence>
<dbReference type="OrthoDB" id="544074at2759"/>
<evidence type="ECO:0000259" key="7">
    <source>
        <dbReference type="PROSITE" id="PS50103"/>
    </source>
</evidence>
<feature type="zinc finger region" description="C3H1-type" evidence="5">
    <location>
        <begin position="162"/>
        <end position="190"/>
    </location>
</feature>
<evidence type="ECO:0000256" key="5">
    <source>
        <dbReference type="PROSITE-ProRule" id="PRU00723"/>
    </source>
</evidence>
<feature type="region of interest" description="Disordered" evidence="6">
    <location>
        <begin position="110"/>
        <end position="152"/>
    </location>
</feature>
<dbReference type="PANTHER" id="PTHR12547:SF18">
    <property type="entry name" value="PROTEIN TIS11"/>
    <property type="match status" value="1"/>
</dbReference>
<reference evidence="8" key="2">
    <citation type="submission" date="2020-11" db="EMBL/GenBank/DDBJ databases">
        <authorList>
            <person name="Cecchin M."/>
            <person name="Marcolungo L."/>
            <person name="Rossato M."/>
            <person name="Girolomoni L."/>
            <person name="Cosentino E."/>
            <person name="Cuine S."/>
            <person name="Li-Beisson Y."/>
            <person name="Delledonne M."/>
            <person name="Ballottari M."/>
        </authorList>
    </citation>
    <scope>NUCLEOTIDE SEQUENCE</scope>
    <source>
        <strain evidence="8">211/11P</strain>
        <tissue evidence="8">Whole cell</tissue>
    </source>
</reference>
<dbReference type="Proteomes" id="UP001055712">
    <property type="component" value="Unassembled WGS sequence"/>
</dbReference>
<feature type="compositionally biased region" description="Low complexity" evidence="6">
    <location>
        <begin position="263"/>
        <end position="287"/>
    </location>
</feature>
<evidence type="ECO:0000256" key="2">
    <source>
        <dbReference type="ARBA" id="ARBA00022737"/>
    </source>
</evidence>
<name>A0A9D4YZQ8_CHLVU</name>
<keyword evidence="9" id="KW-1185">Reference proteome</keyword>
<evidence type="ECO:0000256" key="4">
    <source>
        <dbReference type="ARBA" id="ARBA00022833"/>
    </source>
</evidence>
<feature type="domain" description="C3H1-type" evidence="7">
    <location>
        <begin position="162"/>
        <end position="190"/>
    </location>
</feature>
<feature type="region of interest" description="Disordered" evidence="6">
    <location>
        <begin position="246"/>
        <end position="304"/>
    </location>
</feature>
<dbReference type="SUPFAM" id="SSF90229">
    <property type="entry name" value="CCCH zinc finger"/>
    <property type="match status" value="2"/>
</dbReference>
<protein>
    <recommendedName>
        <fullName evidence="7">C3H1-type domain-containing protein</fullName>
    </recommendedName>
</protein>
<dbReference type="InterPro" id="IPR045877">
    <property type="entry name" value="ZFP36-like"/>
</dbReference>
<keyword evidence="2" id="KW-0677">Repeat</keyword>
<proteinExistence type="predicted"/>
<sequence>MQPGMHPEMMQGMQGMPMQGMQMVMGPMGPMMAGPMPQGMMPAGAMAAPQLTQMLVEAARGGRSSNVFFKTRICNKWRSGACPYGDKCTYAHGEHELRYVPPEVVAQLEAQQKMQDPQQQRQGGGEGQQQPGEEGGHPGGGPAPAMYGGSPGPAGGMGHQSFYKTRLCIKYMQTGFCHKAAGCTFAHGYEDLRQPGTPLSPGAMAMQEPMSPTRMAMGMAHGGVAMMPAAQAAMMGMQMGMAPAGAPVAGGRPRGMPLPMPMPGSGRYPPGQQQQQQQPPQQQRSPRSGGGNARDDPASAARRRATAMCRIAGVGPVGGEEARPGSMQAAMGEVRSGAAFKESAYADSVADYVEGQGPAGQGQGQPGPSAPDEAAG</sequence>
<dbReference type="AlphaFoldDB" id="A0A9D4YZQ8"/>